<protein>
    <recommendedName>
        <fullName evidence="7 17">Pyruvate kinase</fullName>
        <ecNumber evidence="6 17">2.7.1.40</ecNumber>
    </recommendedName>
</protein>
<evidence type="ECO:0000259" key="21">
    <source>
        <dbReference type="Pfam" id="PF02887"/>
    </source>
</evidence>
<dbReference type="EC" id="2.7.1.40" evidence="6 17"/>
<proteinExistence type="inferred from homology"/>
<keyword evidence="13 18" id="KW-0460">Magnesium</keyword>
<keyword evidence="16 22" id="KW-0670">Pyruvate</keyword>
<dbReference type="InterPro" id="IPR018209">
    <property type="entry name" value="Pyrv_Knase_AS"/>
</dbReference>
<dbReference type="GO" id="GO:0016301">
    <property type="term" value="F:kinase activity"/>
    <property type="evidence" value="ECO:0007669"/>
    <property type="project" value="UniProtKB-KW"/>
</dbReference>
<evidence type="ECO:0000256" key="13">
    <source>
        <dbReference type="ARBA" id="ARBA00022842"/>
    </source>
</evidence>
<evidence type="ECO:0000256" key="8">
    <source>
        <dbReference type="ARBA" id="ARBA00022679"/>
    </source>
</evidence>
<evidence type="ECO:0000256" key="12">
    <source>
        <dbReference type="ARBA" id="ARBA00022840"/>
    </source>
</evidence>
<evidence type="ECO:0000256" key="3">
    <source>
        <dbReference type="ARBA" id="ARBA00004997"/>
    </source>
</evidence>
<dbReference type="InterPro" id="IPR015793">
    <property type="entry name" value="Pyrv_Knase_brl"/>
</dbReference>
<dbReference type="InterPro" id="IPR011037">
    <property type="entry name" value="Pyrv_Knase-like_insert_dom_sf"/>
</dbReference>
<keyword evidence="8 18" id="KW-0808">Transferase</keyword>
<evidence type="ECO:0000259" key="20">
    <source>
        <dbReference type="Pfam" id="PF00391"/>
    </source>
</evidence>
<reference evidence="22 23" key="1">
    <citation type="journal article" date="2021" name="Sci. Rep.">
        <title>The distribution of antibiotic resistance genes in chicken gut microbiota commensals.</title>
        <authorList>
            <person name="Juricova H."/>
            <person name="Matiasovicova J."/>
            <person name="Kubasova T."/>
            <person name="Cejkova D."/>
            <person name="Rychlik I."/>
        </authorList>
    </citation>
    <scope>NUCLEOTIDE SEQUENCE [LARGE SCALE GENOMIC DNA]</scope>
    <source>
        <strain evidence="22 23">An537</strain>
    </source>
</reference>
<dbReference type="SUPFAM" id="SSF52935">
    <property type="entry name" value="PK C-terminal domain-like"/>
    <property type="match status" value="1"/>
</dbReference>
<dbReference type="SUPFAM" id="SSF51621">
    <property type="entry name" value="Phosphoenolpyruvate/pyruvate domain"/>
    <property type="match status" value="1"/>
</dbReference>
<evidence type="ECO:0000256" key="15">
    <source>
        <dbReference type="ARBA" id="ARBA00023152"/>
    </source>
</evidence>
<dbReference type="Pfam" id="PF00391">
    <property type="entry name" value="PEP-utilizers"/>
    <property type="match status" value="1"/>
</dbReference>
<dbReference type="InterPro" id="IPR040442">
    <property type="entry name" value="Pyrv_kinase-like_dom_sf"/>
</dbReference>
<dbReference type="InterPro" id="IPR008279">
    <property type="entry name" value="PEP-util_enz_mobile_dom"/>
</dbReference>
<keyword evidence="23" id="KW-1185">Reference proteome</keyword>
<dbReference type="Gene3D" id="3.50.30.10">
    <property type="entry name" value="Phosphohistidine domain"/>
    <property type="match status" value="1"/>
</dbReference>
<dbReference type="NCBIfam" id="NF004491">
    <property type="entry name" value="PRK05826.1"/>
    <property type="match status" value="1"/>
</dbReference>
<evidence type="ECO:0000256" key="7">
    <source>
        <dbReference type="ARBA" id="ARBA00018587"/>
    </source>
</evidence>
<dbReference type="InterPro" id="IPR036637">
    <property type="entry name" value="Phosphohistidine_dom_sf"/>
</dbReference>
<evidence type="ECO:0000256" key="16">
    <source>
        <dbReference type="ARBA" id="ARBA00023317"/>
    </source>
</evidence>
<evidence type="ECO:0000256" key="5">
    <source>
        <dbReference type="ARBA" id="ARBA00008663"/>
    </source>
</evidence>
<dbReference type="Gene3D" id="3.40.1380.20">
    <property type="entry name" value="Pyruvate kinase, C-terminal domain"/>
    <property type="match status" value="1"/>
</dbReference>
<dbReference type="SUPFAM" id="SSF50800">
    <property type="entry name" value="PK beta-barrel domain-like"/>
    <property type="match status" value="1"/>
</dbReference>
<dbReference type="PANTHER" id="PTHR11817">
    <property type="entry name" value="PYRUVATE KINASE"/>
    <property type="match status" value="1"/>
</dbReference>
<dbReference type="PRINTS" id="PR01050">
    <property type="entry name" value="PYRUVTKNASE"/>
</dbReference>
<keyword evidence="11 18" id="KW-0418">Kinase</keyword>
<keyword evidence="9" id="KW-0479">Metal-binding</keyword>
<dbReference type="EMBL" id="JACJLA010000010">
    <property type="protein sequence ID" value="MBM6912972.1"/>
    <property type="molecule type" value="Genomic_DNA"/>
</dbReference>
<dbReference type="SUPFAM" id="SSF52009">
    <property type="entry name" value="Phosphohistidine domain"/>
    <property type="match status" value="1"/>
</dbReference>
<dbReference type="Gene3D" id="3.20.20.60">
    <property type="entry name" value="Phosphoenolpyruvate-binding domains"/>
    <property type="match status" value="1"/>
</dbReference>
<evidence type="ECO:0000256" key="11">
    <source>
        <dbReference type="ARBA" id="ARBA00022777"/>
    </source>
</evidence>
<feature type="domain" description="PEP-utilising enzyme mobile" evidence="20">
    <location>
        <begin position="503"/>
        <end position="573"/>
    </location>
</feature>
<evidence type="ECO:0000256" key="2">
    <source>
        <dbReference type="ARBA" id="ARBA00001958"/>
    </source>
</evidence>
<evidence type="ECO:0000256" key="9">
    <source>
        <dbReference type="ARBA" id="ARBA00022723"/>
    </source>
</evidence>
<evidence type="ECO:0000256" key="1">
    <source>
        <dbReference type="ARBA" id="ARBA00001946"/>
    </source>
</evidence>
<evidence type="ECO:0000256" key="14">
    <source>
        <dbReference type="ARBA" id="ARBA00022958"/>
    </source>
</evidence>
<dbReference type="InterPro" id="IPR015795">
    <property type="entry name" value="Pyrv_Knase_C"/>
</dbReference>
<gene>
    <name evidence="22" type="primary">pyk</name>
    <name evidence="22" type="ORF">H6A01_06520</name>
</gene>
<dbReference type="NCBIfam" id="NF004978">
    <property type="entry name" value="PRK06354.1"/>
    <property type="match status" value="1"/>
</dbReference>
<feature type="domain" description="Pyruvate kinase barrel" evidence="19">
    <location>
        <begin position="3"/>
        <end position="323"/>
    </location>
</feature>
<keyword evidence="14" id="KW-0630">Potassium</keyword>
<dbReference type="PROSITE" id="PS00110">
    <property type="entry name" value="PYRUVATE_KINASE"/>
    <property type="match status" value="1"/>
</dbReference>
<comment type="similarity">
    <text evidence="4">In the C-terminal section; belongs to the PEP-utilizing enzyme family.</text>
</comment>
<keyword evidence="12" id="KW-0067">ATP-binding</keyword>
<comment type="caution">
    <text evidence="22">The sequence shown here is derived from an EMBL/GenBank/DDBJ whole genome shotgun (WGS) entry which is preliminary data.</text>
</comment>
<evidence type="ECO:0000259" key="19">
    <source>
        <dbReference type="Pfam" id="PF00224"/>
    </source>
</evidence>
<evidence type="ECO:0000256" key="17">
    <source>
        <dbReference type="NCBIfam" id="TIGR01064"/>
    </source>
</evidence>
<evidence type="ECO:0000256" key="18">
    <source>
        <dbReference type="RuleBase" id="RU000504"/>
    </source>
</evidence>
<dbReference type="Pfam" id="PF02887">
    <property type="entry name" value="PK_C"/>
    <property type="match status" value="1"/>
</dbReference>
<keyword evidence="10" id="KW-0547">Nucleotide-binding</keyword>
<organism evidence="22 23">
    <name type="scientific">Veillonella magna</name>
    <dbReference type="NCBI Taxonomy" id="464322"/>
    <lineage>
        <taxon>Bacteria</taxon>
        <taxon>Bacillati</taxon>
        <taxon>Bacillota</taxon>
        <taxon>Negativicutes</taxon>
        <taxon>Veillonellales</taxon>
        <taxon>Veillonellaceae</taxon>
        <taxon>Veillonella</taxon>
    </lineage>
</organism>
<dbReference type="Pfam" id="PF00224">
    <property type="entry name" value="PK"/>
    <property type="match status" value="1"/>
</dbReference>
<comment type="catalytic activity">
    <reaction evidence="18">
        <text>pyruvate + ATP = phosphoenolpyruvate + ADP + H(+)</text>
        <dbReference type="Rhea" id="RHEA:18157"/>
        <dbReference type="ChEBI" id="CHEBI:15361"/>
        <dbReference type="ChEBI" id="CHEBI:15378"/>
        <dbReference type="ChEBI" id="CHEBI:30616"/>
        <dbReference type="ChEBI" id="CHEBI:58702"/>
        <dbReference type="ChEBI" id="CHEBI:456216"/>
        <dbReference type="EC" id="2.7.1.40"/>
    </reaction>
</comment>
<sequence>MDKKTKIVCTIGPSTDAPGVLEAMLRAGMNVARFNFSHGSYEEHAARMQAVRDASKITGIPVAIMLDTKGPEIRLGHFKNGKVQLEAGKPFTLTMRDIEGDATICSVNHKGLVDDVKVGSRILLSDGLVTLTVDAIEGTEIHTTIMNSGPMSDRKRVAVPGVALSLPPVSDSDIADLRFGCEQGVDYVAASFMQRGTDVVAIRRVLEEEGKDIKIISKIENEEGLTNLDDILKMSDGLMVARGDLGVEIPAEEVPVLQKMMIAKCNHAAKPVITATQMLESMTQNPRPTRAEASDVANAILDGTDAVMLSGETAGGKYPVEAVATMARIARVTEQSALYCEADHSLQISEAQTTDAISTATVNVAKALEAAAIITCTESGKTAMSISRNRPSAKILAVTPHEETIRRLQLYWGVEAVHGAAHSNSDEMVYSSISASLAEGHIEPGDLVVITAGVPSGESGTTNMIRVHVVGQAVLSGNGVGKGAATGHVCLAYNASEAQSMFRDGDILVVRTLEPELMPLAKRAGAIISAEDGYTSTTAIAGINFGIPVILGVDDAERVLKNGMVVTVDGPRGKVYEGIANAR</sequence>
<name>A0ABS2GI54_9FIRM</name>
<evidence type="ECO:0000313" key="23">
    <source>
        <dbReference type="Proteomes" id="UP000707138"/>
    </source>
</evidence>
<dbReference type="GO" id="GO:0004743">
    <property type="term" value="F:pyruvate kinase activity"/>
    <property type="evidence" value="ECO:0007669"/>
    <property type="project" value="UniProtKB-EC"/>
</dbReference>
<dbReference type="InterPro" id="IPR015813">
    <property type="entry name" value="Pyrv/PenolPyrv_kinase-like_dom"/>
</dbReference>
<dbReference type="Proteomes" id="UP000707138">
    <property type="component" value="Unassembled WGS sequence"/>
</dbReference>
<comment type="cofactor">
    <cofactor evidence="2">
        <name>K(+)</name>
        <dbReference type="ChEBI" id="CHEBI:29103"/>
    </cofactor>
</comment>
<dbReference type="InterPro" id="IPR015806">
    <property type="entry name" value="Pyrv_Knase_insert_dom_sf"/>
</dbReference>
<evidence type="ECO:0000256" key="6">
    <source>
        <dbReference type="ARBA" id="ARBA00012142"/>
    </source>
</evidence>
<dbReference type="InterPro" id="IPR001697">
    <property type="entry name" value="Pyr_Knase"/>
</dbReference>
<dbReference type="RefSeq" id="WP_205087973.1">
    <property type="nucleotide sequence ID" value="NZ_JACJLA010000010.1"/>
</dbReference>
<comment type="similarity">
    <text evidence="5 18">Belongs to the pyruvate kinase family.</text>
</comment>
<dbReference type="InterPro" id="IPR036918">
    <property type="entry name" value="Pyrv_Knase_C_sf"/>
</dbReference>
<keyword evidence="15 18" id="KW-0324">Glycolysis</keyword>
<comment type="pathway">
    <text evidence="3 18">Carbohydrate degradation; glycolysis; pyruvate from D-glyceraldehyde 3-phosphate: step 5/5.</text>
</comment>
<dbReference type="NCBIfam" id="TIGR01064">
    <property type="entry name" value="pyruv_kin"/>
    <property type="match status" value="1"/>
</dbReference>
<comment type="cofactor">
    <cofactor evidence="1">
        <name>Mg(2+)</name>
        <dbReference type="ChEBI" id="CHEBI:18420"/>
    </cofactor>
</comment>
<dbReference type="Gene3D" id="2.40.33.10">
    <property type="entry name" value="PK beta-barrel domain-like"/>
    <property type="match status" value="1"/>
</dbReference>
<feature type="domain" description="Pyruvate kinase C-terminal" evidence="21">
    <location>
        <begin position="355"/>
        <end position="468"/>
    </location>
</feature>
<evidence type="ECO:0000256" key="4">
    <source>
        <dbReference type="ARBA" id="ARBA00006237"/>
    </source>
</evidence>
<accession>A0ABS2GI54</accession>
<evidence type="ECO:0000256" key="10">
    <source>
        <dbReference type="ARBA" id="ARBA00022741"/>
    </source>
</evidence>
<evidence type="ECO:0000313" key="22">
    <source>
        <dbReference type="EMBL" id="MBM6912972.1"/>
    </source>
</evidence>